<evidence type="ECO:0000313" key="1">
    <source>
        <dbReference type="EMBL" id="JAD50036.1"/>
    </source>
</evidence>
<sequence length="54" mass="5664">MTSCLYLAAIDGNMISISTLLLAQKIPTPWDPGGMCIVLGANGTLKDLGHGHRP</sequence>
<proteinExistence type="predicted"/>
<dbReference type="AlphaFoldDB" id="A0A0A9AFW7"/>
<accession>A0A0A9AFW7</accession>
<name>A0A0A9AFW7_ARUDO</name>
<organism evidence="1">
    <name type="scientific">Arundo donax</name>
    <name type="common">Giant reed</name>
    <name type="synonym">Donax arundinaceus</name>
    <dbReference type="NCBI Taxonomy" id="35708"/>
    <lineage>
        <taxon>Eukaryota</taxon>
        <taxon>Viridiplantae</taxon>
        <taxon>Streptophyta</taxon>
        <taxon>Embryophyta</taxon>
        <taxon>Tracheophyta</taxon>
        <taxon>Spermatophyta</taxon>
        <taxon>Magnoliopsida</taxon>
        <taxon>Liliopsida</taxon>
        <taxon>Poales</taxon>
        <taxon>Poaceae</taxon>
        <taxon>PACMAD clade</taxon>
        <taxon>Arundinoideae</taxon>
        <taxon>Arundineae</taxon>
        <taxon>Arundo</taxon>
    </lineage>
</organism>
<reference evidence="1" key="2">
    <citation type="journal article" date="2015" name="Data Brief">
        <title>Shoot transcriptome of the giant reed, Arundo donax.</title>
        <authorList>
            <person name="Barrero R.A."/>
            <person name="Guerrero F.D."/>
            <person name="Moolhuijzen P."/>
            <person name="Goolsby J.A."/>
            <person name="Tidwell J."/>
            <person name="Bellgard S.E."/>
            <person name="Bellgard M.I."/>
        </authorList>
    </citation>
    <scope>NUCLEOTIDE SEQUENCE</scope>
    <source>
        <tissue evidence="1">Shoot tissue taken approximately 20 cm above the soil surface</tissue>
    </source>
</reference>
<protein>
    <submittedName>
        <fullName evidence="1">Uncharacterized protein</fullName>
    </submittedName>
</protein>
<dbReference type="EMBL" id="GBRH01247859">
    <property type="protein sequence ID" value="JAD50036.1"/>
    <property type="molecule type" value="Transcribed_RNA"/>
</dbReference>
<reference evidence="1" key="1">
    <citation type="submission" date="2014-09" db="EMBL/GenBank/DDBJ databases">
        <authorList>
            <person name="Magalhaes I.L.F."/>
            <person name="Oliveira U."/>
            <person name="Santos F.R."/>
            <person name="Vidigal T.H.D.A."/>
            <person name="Brescovit A.D."/>
            <person name="Santos A.J."/>
        </authorList>
    </citation>
    <scope>NUCLEOTIDE SEQUENCE</scope>
    <source>
        <tissue evidence="1">Shoot tissue taken approximately 20 cm above the soil surface</tissue>
    </source>
</reference>